<protein>
    <recommendedName>
        <fullName evidence="1">E2 ubiquitin-conjugating enzyme</fullName>
        <ecNumber evidence="1">2.3.2.23</ecNumber>
    </recommendedName>
</protein>
<keyword evidence="4" id="KW-0833">Ubl conjugation pathway</keyword>
<feature type="region of interest" description="Disordered" evidence="6">
    <location>
        <begin position="1"/>
        <end position="30"/>
    </location>
</feature>
<dbReference type="GO" id="GO:0005524">
    <property type="term" value="F:ATP binding"/>
    <property type="evidence" value="ECO:0007669"/>
    <property type="project" value="UniProtKB-KW"/>
</dbReference>
<dbReference type="PANTHER" id="PTHR46116">
    <property type="entry name" value="(E3-INDEPENDENT) E2 UBIQUITIN-CONJUGATING ENZYME"/>
    <property type="match status" value="1"/>
</dbReference>
<dbReference type="PROSITE" id="PS50127">
    <property type="entry name" value="UBC_2"/>
    <property type="match status" value="1"/>
</dbReference>
<dbReference type="InterPro" id="IPR016135">
    <property type="entry name" value="UBQ-conjugating_enzyme/RWD"/>
</dbReference>
<dbReference type="Pfam" id="PF23044">
    <property type="entry name" value="SH3-C_UBE2O"/>
    <property type="match status" value="1"/>
</dbReference>
<evidence type="ECO:0000256" key="6">
    <source>
        <dbReference type="SAM" id="MobiDB-lite"/>
    </source>
</evidence>
<dbReference type="CDD" id="cd23837">
    <property type="entry name" value="UBCc_UBE2O"/>
    <property type="match status" value="1"/>
</dbReference>
<feature type="region of interest" description="Disordered" evidence="6">
    <location>
        <begin position="498"/>
        <end position="518"/>
    </location>
</feature>
<dbReference type="InterPro" id="IPR000608">
    <property type="entry name" value="UBC"/>
</dbReference>
<dbReference type="InterPro" id="IPR057735">
    <property type="entry name" value="UBE2O-like_tSH3-B"/>
</dbReference>
<gene>
    <name evidence="8" type="ORF">M6B38_107920</name>
</gene>
<proteinExistence type="predicted"/>
<accession>A0AAX6EH27</accession>
<evidence type="ECO:0000313" key="9">
    <source>
        <dbReference type="Proteomes" id="UP001140949"/>
    </source>
</evidence>
<name>A0AAX6EH27_IRIPA</name>
<evidence type="ECO:0000313" key="8">
    <source>
        <dbReference type="EMBL" id="KAJ6803324.1"/>
    </source>
</evidence>
<dbReference type="Pfam" id="PF23043">
    <property type="entry name" value="SH3-B_UBE2O"/>
    <property type="match status" value="1"/>
</dbReference>
<evidence type="ECO:0000256" key="4">
    <source>
        <dbReference type="ARBA" id="ARBA00022786"/>
    </source>
</evidence>
<dbReference type="Pfam" id="PF00179">
    <property type="entry name" value="UQ_con"/>
    <property type="match status" value="1"/>
</dbReference>
<dbReference type="InterPro" id="IPR057733">
    <property type="entry name" value="UBE2O-like_SH3-B"/>
</dbReference>
<reference evidence="8" key="1">
    <citation type="journal article" date="2023" name="GigaByte">
        <title>Genome assembly of the bearded iris, Iris pallida Lam.</title>
        <authorList>
            <person name="Bruccoleri R.E."/>
            <person name="Oakeley E.J."/>
            <person name="Faust A.M.E."/>
            <person name="Altorfer M."/>
            <person name="Dessus-Babus S."/>
            <person name="Burckhardt D."/>
            <person name="Oertli M."/>
            <person name="Naumann U."/>
            <person name="Petersen F."/>
            <person name="Wong J."/>
        </authorList>
    </citation>
    <scope>NUCLEOTIDE SEQUENCE</scope>
    <source>
        <strain evidence="8">GSM-AAB239-AS_SAM_17_03QT</strain>
    </source>
</reference>
<dbReference type="PANTHER" id="PTHR46116:SF15">
    <property type="entry name" value="(E3-INDEPENDENT) E2 UBIQUITIN-CONJUGATING ENZYME"/>
    <property type="match status" value="1"/>
</dbReference>
<dbReference type="Gene3D" id="3.10.110.10">
    <property type="entry name" value="Ubiquitin Conjugating Enzyme"/>
    <property type="match status" value="1"/>
</dbReference>
<evidence type="ECO:0000256" key="3">
    <source>
        <dbReference type="ARBA" id="ARBA00022741"/>
    </source>
</evidence>
<keyword evidence="3" id="KW-0547">Nucleotide-binding</keyword>
<comment type="caution">
    <text evidence="8">The sequence shown here is derived from an EMBL/GenBank/DDBJ whole genome shotgun (WGS) entry which is preliminary data.</text>
</comment>
<evidence type="ECO:0000256" key="1">
    <source>
        <dbReference type="ARBA" id="ARBA00012486"/>
    </source>
</evidence>
<evidence type="ECO:0000256" key="5">
    <source>
        <dbReference type="ARBA" id="ARBA00022840"/>
    </source>
</evidence>
<keyword evidence="5" id="KW-0067">ATP-binding</keyword>
<dbReference type="Pfam" id="PF23046">
    <property type="entry name" value="tSH3-B_UBE2O"/>
    <property type="match status" value="1"/>
</dbReference>
<feature type="compositionally biased region" description="Acidic residues" evidence="6">
    <location>
        <begin position="1"/>
        <end position="24"/>
    </location>
</feature>
<dbReference type="SMART" id="SM00212">
    <property type="entry name" value="UBCc"/>
    <property type="match status" value="1"/>
</dbReference>
<evidence type="ECO:0000259" key="7">
    <source>
        <dbReference type="PROSITE" id="PS50127"/>
    </source>
</evidence>
<organism evidence="8 9">
    <name type="scientific">Iris pallida</name>
    <name type="common">Sweet iris</name>
    <dbReference type="NCBI Taxonomy" id="29817"/>
    <lineage>
        <taxon>Eukaryota</taxon>
        <taxon>Viridiplantae</taxon>
        <taxon>Streptophyta</taxon>
        <taxon>Embryophyta</taxon>
        <taxon>Tracheophyta</taxon>
        <taxon>Spermatophyta</taxon>
        <taxon>Magnoliopsida</taxon>
        <taxon>Liliopsida</taxon>
        <taxon>Asparagales</taxon>
        <taxon>Iridaceae</taxon>
        <taxon>Iridoideae</taxon>
        <taxon>Irideae</taxon>
        <taxon>Iris</taxon>
    </lineage>
</organism>
<dbReference type="FunFam" id="3.10.110.10:FF:000028">
    <property type="entry name" value="Probable ubiquitin-conjugating enzyme E2 23"/>
    <property type="match status" value="1"/>
</dbReference>
<feature type="domain" description="UBC core" evidence="7">
    <location>
        <begin position="644"/>
        <end position="804"/>
    </location>
</feature>
<dbReference type="GO" id="GO:0061631">
    <property type="term" value="F:ubiquitin conjugating enzyme activity"/>
    <property type="evidence" value="ECO:0007669"/>
    <property type="project" value="UniProtKB-EC"/>
</dbReference>
<feature type="compositionally biased region" description="Basic and acidic residues" evidence="6">
    <location>
        <begin position="499"/>
        <end position="518"/>
    </location>
</feature>
<keyword evidence="9" id="KW-1185">Reference proteome</keyword>
<keyword evidence="2" id="KW-0808">Transferase</keyword>
<reference evidence="8" key="2">
    <citation type="submission" date="2023-04" db="EMBL/GenBank/DDBJ databases">
        <authorList>
            <person name="Bruccoleri R.E."/>
            <person name="Oakeley E.J."/>
            <person name="Faust A.-M."/>
            <person name="Dessus-Babus S."/>
            <person name="Altorfer M."/>
            <person name="Burckhardt D."/>
            <person name="Oertli M."/>
            <person name="Naumann U."/>
            <person name="Petersen F."/>
            <person name="Wong J."/>
        </authorList>
    </citation>
    <scope>NUCLEOTIDE SEQUENCE</scope>
    <source>
        <strain evidence="8">GSM-AAB239-AS_SAM_17_03QT</strain>
        <tissue evidence="8">Leaf</tissue>
    </source>
</reference>
<dbReference type="EMBL" id="JANAVB010036615">
    <property type="protein sequence ID" value="KAJ6803324.1"/>
    <property type="molecule type" value="Genomic_DNA"/>
</dbReference>
<dbReference type="AlphaFoldDB" id="A0AAX6EH27"/>
<dbReference type="Proteomes" id="UP001140949">
    <property type="component" value="Unassembled WGS sequence"/>
</dbReference>
<sequence>MSMLDCDSDFENYSETSDSEDQDDRESTYGGNARCILSSLDESMEKIDDFLAYGRGFVHGDLVRTSTDPSGQLGRVMDVDIVVDLETTSGELIKDVNSKKLLKLRSFAPGDYVAHGPWLGRVSIVCDVVTVLFNDGARCEIMTGDTDILMPVSRSSNEDVPYPYYPGQRVKINLSAISKTVRWLCGSWNTVQDEGTVCNVEVGLVHVNWIASAMDSKRDIPSPSALQDPKNLTLLVCFPYVNWQLGDWCTLPPGYLTNSSSSSIAPQFISRMQKLGMDDRYFKEMFVIVSTKSKVDVLWQNGDFSVGLDPHSLLPVNNIGDHDFWLEQFVLEKVALEDANASSVPRLGIVKHVDAQEQLVKVKWRDPNGGSSEEMVSAYELIEHPDFSYNFGDVVLRLLPHYENSEWHDMPLGGVLTRSVLSERSTLKNKHIDEGHAEHSTAYLSRIGNVIGFKDDGVEVRWATGLTSMVQPFEIFGLDRLESYASIATINVEAVPENAGKEMPEQEKQPSLKKEKAAKDSDKVCEKDILNSCSLFSHFSSIGFLGYFAKSLFGPGGSSSLLSRKNIPEFQVLKSGEENLDVNDLELESFNQHEEKDEVEDTATHSPGNKEVGLFKQFDIVDDYSNHHFVSGAGKGLTSQVKIAWLKKVQKEWGILKKDLPDNIYVRVYEERIDLLRACIVGAPGTPYHDGLFFFDISFPHDYPNQPPLVHYISGGLRLNPNLYESGKVCLSLLKTWMGTGTEEWSPESSTILQVLLSLQALVLNEKPYFNEAGYDKQMGRAEGEKNSVAYNENAFLLSCKSMLYLLRHPPKHFEELVEEHFARRSRSILLACKAYMDGTQVGFPWESGRTEGDGGNGGCSTGFKIMLSKLIPKLAAGFAEKGIDCSEFLK</sequence>
<dbReference type="EC" id="2.3.2.23" evidence="1"/>
<dbReference type="SUPFAM" id="SSF54495">
    <property type="entry name" value="UBC-like"/>
    <property type="match status" value="1"/>
</dbReference>
<dbReference type="InterPro" id="IPR057734">
    <property type="entry name" value="UBE2O-like_SH3-C"/>
</dbReference>
<evidence type="ECO:0000256" key="2">
    <source>
        <dbReference type="ARBA" id="ARBA00022679"/>
    </source>
</evidence>